<evidence type="ECO:0000313" key="1">
    <source>
        <dbReference type="EMBL" id="MXV17072.1"/>
    </source>
</evidence>
<accession>A0A7K1Y1J6</accession>
<name>A0A7K1Y1J6_9SPHI</name>
<dbReference type="RefSeq" id="WP_160908078.1">
    <property type="nucleotide sequence ID" value="NZ_WVHS01000004.1"/>
</dbReference>
<dbReference type="EMBL" id="WVHS01000004">
    <property type="protein sequence ID" value="MXV17072.1"/>
    <property type="molecule type" value="Genomic_DNA"/>
</dbReference>
<proteinExistence type="predicted"/>
<reference evidence="1 2" key="1">
    <citation type="submission" date="2019-11" db="EMBL/GenBank/DDBJ databases">
        <title>Pedobacter sp. HMF7056 Genome sequencing and assembly.</title>
        <authorList>
            <person name="Kang H."/>
            <person name="Kim H."/>
            <person name="Joh K."/>
        </authorList>
    </citation>
    <scope>NUCLEOTIDE SEQUENCE [LARGE SCALE GENOMIC DNA]</scope>
    <source>
        <strain evidence="1 2">HMF7056</strain>
    </source>
</reference>
<dbReference type="AlphaFoldDB" id="A0A7K1Y1J6"/>
<dbReference type="Proteomes" id="UP000451233">
    <property type="component" value="Unassembled WGS sequence"/>
</dbReference>
<keyword evidence="2" id="KW-1185">Reference proteome</keyword>
<protein>
    <submittedName>
        <fullName evidence="1">Uncharacterized protein</fullName>
    </submittedName>
</protein>
<gene>
    <name evidence="1" type="ORF">GS398_17360</name>
</gene>
<comment type="caution">
    <text evidence="1">The sequence shown here is derived from an EMBL/GenBank/DDBJ whole genome shotgun (WGS) entry which is preliminary data.</text>
</comment>
<organism evidence="1 2">
    <name type="scientific">Hufsiella ginkgonis</name>
    <dbReference type="NCBI Taxonomy" id="2695274"/>
    <lineage>
        <taxon>Bacteria</taxon>
        <taxon>Pseudomonadati</taxon>
        <taxon>Bacteroidota</taxon>
        <taxon>Sphingobacteriia</taxon>
        <taxon>Sphingobacteriales</taxon>
        <taxon>Sphingobacteriaceae</taxon>
        <taxon>Hufsiella</taxon>
    </lineage>
</organism>
<evidence type="ECO:0000313" key="2">
    <source>
        <dbReference type="Proteomes" id="UP000451233"/>
    </source>
</evidence>
<sequence>MTAQQGHSAYVMLTLATLTAANVLAEVRKERIRELCAQGFSMKILQSFA</sequence>